<evidence type="ECO:0000259" key="1">
    <source>
        <dbReference type="Pfam" id="PF00561"/>
    </source>
</evidence>
<dbReference type="RefSeq" id="WP_066815839.1">
    <property type="nucleotide sequence ID" value="NZ_CP012661.1"/>
</dbReference>
<dbReference type="STRING" id="1335048.AKL17_3812"/>
<dbReference type="InterPro" id="IPR050266">
    <property type="entry name" value="AB_hydrolase_sf"/>
</dbReference>
<protein>
    <submittedName>
        <fullName evidence="2">3-oxoadipate enol-lactonase</fullName>
    </submittedName>
</protein>
<evidence type="ECO:0000313" key="2">
    <source>
        <dbReference type="EMBL" id="AMY71034.1"/>
    </source>
</evidence>
<organism evidence="2 3">
    <name type="scientific">Frigidibacter mobilis</name>
    <dbReference type="NCBI Taxonomy" id="1335048"/>
    <lineage>
        <taxon>Bacteria</taxon>
        <taxon>Pseudomonadati</taxon>
        <taxon>Pseudomonadota</taxon>
        <taxon>Alphaproteobacteria</taxon>
        <taxon>Rhodobacterales</taxon>
        <taxon>Paracoccaceae</taxon>
        <taxon>Frigidibacter</taxon>
    </lineage>
</organism>
<dbReference type="SUPFAM" id="SSF53474">
    <property type="entry name" value="alpha/beta-Hydrolases"/>
    <property type="match status" value="1"/>
</dbReference>
<evidence type="ECO:0000313" key="3">
    <source>
        <dbReference type="Proteomes" id="UP000076128"/>
    </source>
</evidence>
<dbReference type="EMBL" id="CP012661">
    <property type="protein sequence ID" value="AMY71034.1"/>
    <property type="molecule type" value="Genomic_DNA"/>
</dbReference>
<dbReference type="Pfam" id="PF00561">
    <property type="entry name" value="Abhydrolase_1"/>
    <property type="match status" value="1"/>
</dbReference>
<keyword evidence="3" id="KW-1185">Reference proteome</keyword>
<sequence>MKTEATLDAAPSQGGEHGTLVKGARSIAFQRIPPTRASAPWLLFSNSLLTSSAVWAAQVADLRGRAGLVLYDQAGHGRSSTPTGTVGFDLLSDDLLSVLDAAGVETCCGVGLSMGVPTVLGAYAKAPKRFAALVLMDGQAKTAAGGAAAWAERMAAAQAQGLRPFCEALVGRWMPHCADAALRARLVEMMAATPMEGFLACASALQDYDVSAVLGEISCPVQLVAGALDGTIPDSMARVLLPAIPGARLDVIEGAGHIPCFEQPEAVNVLLARVLQELGT</sequence>
<dbReference type="Proteomes" id="UP000076128">
    <property type="component" value="Chromosome"/>
</dbReference>
<dbReference type="AlphaFoldDB" id="A0A159Z8S2"/>
<dbReference type="KEGG" id="daa:AKL17_3812"/>
<dbReference type="PANTHER" id="PTHR43798">
    <property type="entry name" value="MONOACYLGLYCEROL LIPASE"/>
    <property type="match status" value="1"/>
</dbReference>
<proteinExistence type="predicted"/>
<gene>
    <name evidence="2" type="ORF">AKL17_3812</name>
</gene>
<dbReference type="InterPro" id="IPR029058">
    <property type="entry name" value="AB_hydrolase_fold"/>
</dbReference>
<dbReference type="Gene3D" id="3.40.50.1820">
    <property type="entry name" value="alpha/beta hydrolase"/>
    <property type="match status" value="1"/>
</dbReference>
<feature type="domain" description="AB hydrolase-1" evidence="1">
    <location>
        <begin position="40"/>
        <end position="264"/>
    </location>
</feature>
<dbReference type="InterPro" id="IPR000073">
    <property type="entry name" value="AB_hydrolase_1"/>
</dbReference>
<reference evidence="2 3" key="1">
    <citation type="submission" date="2015-09" db="EMBL/GenBank/DDBJ databases">
        <title>Complete genome sequence of Defluviimonas alba cai42t isolated from an oilfield in Xinjiang.</title>
        <authorList>
            <person name="Geng S."/>
            <person name="Pan X."/>
            <person name="Wu X."/>
        </authorList>
    </citation>
    <scope>NUCLEOTIDE SEQUENCE [LARGE SCALE GENOMIC DNA]</scope>
    <source>
        <strain evidence="3">cai42</strain>
    </source>
</reference>
<accession>A0A159Z8S2</accession>
<name>A0A159Z8S2_9RHOB</name>